<dbReference type="AlphaFoldDB" id="A0A916T8V6"/>
<keyword evidence="3" id="KW-1185">Reference proteome</keyword>
<gene>
    <name evidence="2" type="ORF">GCM10011380_25070</name>
</gene>
<name>A0A916T8V6_9SPHN</name>
<reference evidence="2" key="2">
    <citation type="submission" date="2020-09" db="EMBL/GenBank/DDBJ databases">
        <authorList>
            <person name="Sun Q."/>
            <person name="Zhou Y."/>
        </authorList>
    </citation>
    <scope>NUCLEOTIDE SEQUENCE</scope>
    <source>
        <strain evidence="2">CGMCC 1.15330</strain>
    </source>
</reference>
<dbReference type="Proteomes" id="UP000623067">
    <property type="component" value="Unassembled WGS sequence"/>
</dbReference>
<accession>A0A916T8V6</accession>
<feature type="region of interest" description="Disordered" evidence="1">
    <location>
        <begin position="1"/>
        <end position="44"/>
    </location>
</feature>
<comment type="caution">
    <text evidence="2">The sequence shown here is derived from an EMBL/GenBank/DDBJ whole genome shotgun (WGS) entry which is preliminary data.</text>
</comment>
<organism evidence="2 3">
    <name type="scientific">Sphingomonas metalli</name>
    <dbReference type="NCBI Taxonomy" id="1779358"/>
    <lineage>
        <taxon>Bacteria</taxon>
        <taxon>Pseudomonadati</taxon>
        <taxon>Pseudomonadota</taxon>
        <taxon>Alphaproteobacteria</taxon>
        <taxon>Sphingomonadales</taxon>
        <taxon>Sphingomonadaceae</taxon>
        <taxon>Sphingomonas</taxon>
    </lineage>
</organism>
<evidence type="ECO:0000313" key="3">
    <source>
        <dbReference type="Proteomes" id="UP000623067"/>
    </source>
</evidence>
<evidence type="ECO:0000256" key="1">
    <source>
        <dbReference type="SAM" id="MobiDB-lite"/>
    </source>
</evidence>
<sequence>MTQDPDPRTAPDDAEDATNQGRSTQEPAEGSDQDPAPSDGSPQG</sequence>
<dbReference type="EMBL" id="BMIH01000003">
    <property type="protein sequence ID" value="GGB34606.1"/>
    <property type="molecule type" value="Genomic_DNA"/>
</dbReference>
<reference evidence="2" key="1">
    <citation type="journal article" date="2014" name="Int. J. Syst. Evol. Microbiol.">
        <title>Complete genome sequence of Corynebacterium casei LMG S-19264T (=DSM 44701T), isolated from a smear-ripened cheese.</title>
        <authorList>
            <consortium name="US DOE Joint Genome Institute (JGI-PGF)"/>
            <person name="Walter F."/>
            <person name="Albersmeier A."/>
            <person name="Kalinowski J."/>
            <person name="Ruckert C."/>
        </authorList>
    </citation>
    <scope>NUCLEOTIDE SEQUENCE</scope>
    <source>
        <strain evidence="2">CGMCC 1.15330</strain>
    </source>
</reference>
<proteinExistence type="predicted"/>
<feature type="compositionally biased region" description="Polar residues" evidence="1">
    <location>
        <begin position="17"/>
        <end position="26"/>
    </location>
</feature>
<protein>
    <submittedName>
        <fullName evidence="2">Uncharacterized protein</fullName>
    </submittedName>
</protein>
<feature type="compositionally biased region" description="Basic and acidic residues" evidence="1">
    <location>
        <begin position="1"/>
        <end position="11"/>
    </location>
</feature>
<evidence type="ECO:0000313" key="2">
    <source>
        <dbReference type="EMBL" id="GGB34606.1"/>
    </source>
</evidence>